<proteinExistence type="predicted"/>
<dbReference type="AlphaFoldDB" id="A0A1V1HZ60"/>
<accession>A0A1V1HZ60</accession>
<evidence type="ECO:0000313" key="2">
    <source>
        <dbReference type="Proteomes" id="UP000245622"/>
    </source>
</evidence>
<dbReference type="Proteomes" id="UP000245622">
    <property type="component" value="Chromosome 1"/>
</dbReference>
<sequence length="40" mass="4882">MNNYHPAFFFVMKNNRKKVSYEEKILCIYASISRQTCLHR</sequence>
<organism evidence="1 2">
    <name type="scientific">Romboutsia ilealis</name>
    <dbReference type="NCBI Taxonomy" id="1115758"/>
    <lineage>
        <taxon>Bacteria</taxon>
        <taxon>Bacillati</taxon>
        <taxon>Bacillota</taxon>
        <taxon>Clostridia</taxon>
        <taxon>Peptostreptococcales</taxon>
        <taxon>Peptostreptococcaceae</taxon>
        <taxon>Romboutsia</taxon>
    </lineage>
</organism>
<protein>
    <submittedName>
        <fullName evidence="1">Uncharacterized protein</fullName>
    </submittedName>
</protein>
<name>A0A1V1HZ60_9FIRM</name>
<reference evidence="1 2" key="1">
    <citation type="submission" date="2014-04" db="EMBL/GenBank/DDBJ databases">
        <authorList>
            <person name="Hornung B.V."/>
        </authorList>
    </citation>
    <scope>NUCLEOTIDE SEQUENCE [LARGE SCALE GENOMIC DNA]</scope>
    <source>
        <strain evidence="1 2">CRIB</strain>
    </source>
</reference>
<evidence type="ECO:0000313" key="1">
    <source>
        <dbReference type="EMBL" id="CED93251.1"/>
    </source>
</evidence>
<gene>
    <name evidence="1" type="ORF">CRIB_496</name>
</gene>
<keyword evidence="2" id="KW-1185">Reference proteome</keyword>
<dbReference type="EMBL" id="LN555523">
    <property type="protein sequence ID" value="CED93251.1"/>
    <property type="molecule type" value="Genomic_DNA"/>
</dbReference>
<dbReference type="KEGG" id="ril:CRIB_496"/>